<evidence type="ECO:0000256" key="1">
    <source>
        <dbReference type="ARBA" id="ARBA00004141"/>
    </source>
</evidence>
<dbReference type="Proteomes" id="UP000176571">
    <property type="component" value="Unassembled WGS sequence"/>
</dbReference>
<keyword evidence="6" id="KW-0573">Peptidoglycan synthesis</keyword>
<evidence type="ECO:0000256" key="4">
    <source>
        <dbReference type="ARBA" id="ARBA00022692"/>
    </source>
</evidence>
<evidence type="ECO:0000256" key="5">
    <source>
        <dbReference type="ARBA" id="ARBA00022960"/>
    </source>
</evidence>
<dbReference type="GO" id="GO:0032153">
    <property type="term" value="C:cell division site"/>
    <property type="evidence" value="ECO:0007669"/>
    <property type="project" value="TreeGrafter"/>
</dbReference>
<dbReference type="GO" id="GO:0005886">
    <property type="term" value="C:plasma membrane"/>
    <property type="evidence" value="ECO:0007669"/>
    <property type="project" value="TreeGrafter"/>
</dbReference>
<gene>
    <name evidence="17" type="ORF">A3F99_00610</name>
</gene>
<dbReference type="InterPro" id="IPR001182">
    <property type="entry name" value="FtsW/RodA"/>
</dbReference>
<accession>A0A1G1Z9F3</accession>
<evidence type="ECO:0000256" key="3">
    <source>
        <dbReference type="ARBA" id="ARBA00022679"/>
    </source>
</evidence>
<name>A0A1G1Z9F3_9BACT</name>
<feature type="transmembrane region" description="Helical" evidence="16">
    <location>
        <begin position="187"/>
        <end position="210"/>
    </location>
</feature>
<evidence type="ECO:0000313" key="18">
    <source>
        <dbReference type="Proteomes" id="UP000176571"/>
    </source>
</evidence>
<protein>
    <recommendedName>
        <fullName evidence="12">Probable peptidoglycan glycosyltransferase FtsW</fullName>
        <ecNumber evidence="14">2.4.99.28</ecNumber>
    </recommendedName>
    <alternativeName>
        <fullName evidence="13">Cell division protein FtsW</fullName>
    </alternativeName>
    <alternativeName>
        <fullName evidence="10">Cell wall polymerase</fullName>
    </alternativeName>
    <alternativeName>
        <fullName evidence="9">Peptidoglycan polymerase</fullName>
    </alternativeName>
</protein>
<evidence type="ECO:0000256" key="15">
    <source>
        <dbReference type="ARBA" id="ARBA00049902"/>
    </source>
</evidence>
<comment type="similarity">
    <text evidence="11">Belongs to the SEDS family. FtsW subfamily.</text>
</comment>
<feature type="transmembrane region" description="Helical" evidence="16">
    <location>
        <begin position="116"/>
        <end position="132"/>
    </location>
</feature>
<feature type="transmembrane region" description="Helical" evidence="16">
    <location>
        <begin position="75"/>
        <end position="96"/>
    </location>
</feature>
<evidence type="ECO:0000256" key="14">
    <source>
        <dbReference type="ARBA" id="ARBA00044770"/>
    </source>
</evidence>
<dbReference type="EC" id="2.4.99.28" evidence="14"/>
<dbReference type="AlphaFoldDB" id="A0A1G1Z9F3"/>
<evidence type="ECO:0000256" key="11">
    <source>
        <dbReference type="ARBA" id="ARBA00038053"/>
    </source>
</evidence>
<evidence type="ECO:0000256" key="16">
    <source>
        <dbReference type="SAM" id="Phobius"/>
    </source>
</evidence>
<evidence type="ECO:0000256" key="7">
    <source>
        <dbReference type="ARBA" id="ARBA00022989"/>
    </source>
</evidence>
<comment type="catalytic activity">
    <reaction evidence="15">
        <text>[GlcNAc-(1-&gt;4)-Mur2Ac(oyl-L-Ala-gamma-D-Glu-L-Lys-D-Ala-D-Ala)](n)-di-trans,octa-cis-undecaprenyl diphosphate + beta-D-GlcNAc-(1-&gt;4)-Mur2Ac(oyl-L-Ala-gamma-D-Glu-L-Lys-D-Ala-D-Ala)-di-trans,octa-cis-undecaprenyl diphosphate = [GlcNAc-(1-&gt;4)-Mur2Ac(oyl-L-Ala-gamma-D-Glu-L-Lys-D-Ala-D-Ala)](n+1)-di-trans,octa-cis-undecaprenyl diphosphate + di-trans,octa-cis-undecaprenyl diphosphate + H(+)</text>
        <dbReference type="Rhea" id="RHEA:23708"/>
        <dbReference type="Rhea" id="RHEA-COMP:9602"/>
        <dbReference type="Rhea" id="RHEA-COMP:9603"/>
        <dbReference type="ChEBI" id="CHEBI:15378"/>
        <dbReference type="ChEBI" id="CHEBI:58405"/>
        <dbReference type="ChEBI" id="CHEBI:60033"/>
        <dbReference type="ChEBI" id="CHEBI:78435"/>
        <dbReference type="EC" id="2.4.99.28"/>
    </reaction>
</comment>
<dbReference type="PANTHER" id="PTHR30474:SF2">
    <property type="entry name" value="PEPTIDOGLYCAN GLYCOSYLTRANSFERASE FTSW-RELATED"/>
    <property type="match status" value="1"/>
</dbReference>
<dbReference type="GO" id="GO:0015648">
    <property type="term" value="F:lipid-linked peptidoglycan transporter activity"/>
    <property type="evidence" value="ECO:0007669"/>
    <property type="project" value="TreeGrafter"/>
</dbReference>
<comment type="subcellular location">
    <subcellularLocation>
        <location evidence="1">Membrane</location>
        <topology evidence="1">Multi-pass membrane protein</topology>
    </subcellularLocation>
</comment>
<sequence length="288" mass="31559">MRRVGQIDYSILIPIFLLVVFGLTVLASASSDLGKVRFDDSYYYLRHQLTYGLSVGLLGFLAGFLVPYKYYKKFSVFFLFITIGGLILVFTPLGVASGGSERWLAFGPLTIQPSEVLKITFMVYLAAWLAGAKSVRSDSFVEGFLPFLAVSGVISLLLVLEKSTSSVIIIMASALVVYFISGARKRYIFYALLLGALGVGLLTLLTPYRLERVKTFLSPSKDTQNAGYQINRSLITIGSGGIFGVGYGQSVAKRYLPERVGDSIFPIVAEEFGFVGSVTLITLFFFLV</sequence>
<dbReference type="GO" id="GO:0008360">
    <property type="term" value="P:regulation of cell shape"/>
    <property type="evidence" value="ECO:0007669"/>
    <property type="project" value="UniProtKB-KW"/>
</dbReference>
<feature type="transmembrane region" description="Helical" evidence="16">
    <location>
        <begin position="264"/>
        <end position="287"/>
    </location>
</feature>
<dbReference type="GO" id="GO:0051301">
    <property type="term" value="P:cell division"/>
    <property type="evidence" value="ECO:0007669"/>
    <property type="project" value="InterPro"/>
</dbReference>
<organism evidence="17 18">
    <name type="scientific">Candidatus Colwellbacteria bacterium RIFCSPLOWO2_12_FULL_43_11</name>
    <dbReference type="NCBI Taxonomy" id="1797693"/>
    <lineage>
        <taxon>Bacteria</taxon>
        <taxon>Candidatus Colwelliibacteriota</taxon>
    </lineage>
</organism>
<feature type="transmembrane region" description="Helical" evidence="16">
    <location>
        <begin position="164"/>
        <end position="180"/>
    </location>
</feature>
<feature type="transmembrane region" description="Helical" evidence="16">
    <location>
        <begin position="7"/>
        <end position="29"/>
    </location>
</feature>
<keyword evidence="7 16" id="KW-1133">Transmembrane helix</keyword>
<dbReference type="GO" id="GO:0009252">
    <property type="term" value="P:peptidoglycan biosynthetic process"/>
    <property type="evidence" value="ECO:0007669"/>
    <property type="project" value="UniProtKB-KW"/>
</dbReference>
<dbReference type="EMBL" id="MHJB01000022">
    <property type="protein sequence ID" value="OGY61039.1"/>
    <property type="molecule type" value="Genomic_DNA"/>
</dbReference>
<dbReference type="Pfam" id="PF01098">
    <property type="entry name" value="FTSW_RODA_SPOVE"/>
    <property type="match status" value="1"/>
</dbReference>
<feature type="transmembrane region" description="Helical" evidence="16">
    <location>
        <begin position="49"/>
        <end position="68"/>
    </location>
</feature>
<keyword evidence="4 16" id="KW-0812">Transmembrane</keyword>
<evidence type="ECO:0000256" key="9">
    <source>
        <dbReference type="ARBA" id="ARBA00032370"/>
    </source>
</evidence>
<feature type="transmembrane region" description="Helical" evidence="16">
    <location>
        <begin position="139"/>
        <end position="158"/>
    </location>
</feature>
<evidence type="ECO:0000256" key="13">
    <source>
        <dbReference type="ARBA" id="ARBA00041418"/>
    </source>
</evidence>
<keyword evidence="8 16" id="KW-0472">Membrane</keyword>
<dbReference type="STRING" id="1797693.A3F99_00610"/>
<evidence type="ECO:0000256" key="10">
    <source>
        <dbReference type="ARBA" id="ARBA00033270"/>
    </source>
</evidence>
<feature type="transmembrane region" description="Helical" evidence="16">
    <location>
        <begin position="230"/>
        <end position="252"/>
    </location>
</feature>
<dbReference type="PANTHER" id="PTHR30474">
    <property type="entry name" value="CELL CYCLE PROTEIN"/>
    <property type="match status" value="1"/>
</dbReference>
<keyword evidence="5" id="KW-0133">Cell shape</keyword>
<evidence type="ECO:0000256" key="12">
    <source>
        <dbReference type="ARBA" id="ARBA00041185"/>
    </source>
</evidence>
<feature type="non-terminal residue" evidence="17">
    <location>
        <position position="288"/>
    </location>
</feature>
<keyword evidence="2" id="KW-0328">Glycosyltransferase</keyword>
<proteinExistence type="inferred from homology"/>
<evidence type="ECO:0000256" key="8">
    <source>
        <dbReference type="ARBA" id="ARBA00023136"/>
    </source>
</evidence>
<comment type="caution">
    <text evidence="17">The sequence shown here is derived from an EMBL/GenBank/DDBJ whole genome shotgun (WGS) entry which is preliminary data.</text>
</comment>
<reference evidence="17 18" key="1">
    <citation type="journal article" date="2016" name="Nat. Commun.">
        <title>Thousands of microbial genomes shed light on interconnected biogeochemical processes in an aquifer system.</title>
        <authorList>
            <person name="Anantharaman K."/>
            <person name="Brown C.T."/>
            <person name="Hug L.A."/>
            <person name="Sharon I."/>
            <person name="Castelle C.J."/>
            <person name="Probst A.J."/>
            <person name="Thomas B.C."/>
            <person name="Singh A."/>
            <person name="Wilkins M.J."/>
            <person name="Karaoz U."/>
            <person name="Brodie E.L."/>
            <person name="Williams K.H."/>
            <person name="Hubbard S.S."/>
            <person name="Banfield J.F."/>
        </authorList>
    </citation>
    <scope>NUCLEOTIDE SEQUENCE [LARGE SCALE GENOMIC DNA]</scope>
</reference>
<evidence type="ECO:0000256" key="6">
    <source>
        <dbReference type="ARBA" id="ARBA00022984"/>
    </source>
</evidence>
<keyword evidence="3" id="KW-0808">Transferase</keyword>
<evidence type="ECO:0000256" key="2">
    <source>
        <dbReference type="ARBA" id="ARBA00022676"/>
    </source>
</evidence>
<dbReference type="GO" id="GO:0008955">
    <property type="term" value="F:peptidoglycan glycosyltransferase activity"/>
    <property type="evidence" value="ECO:0007669"/>
    <property type="project" value="UniProtKB-EC"/>
</dbReference>
<evidence type="ECO:0000313" key="17">
    <source>
        <dbReference type="EMBL" id="OGY61039.1"/>
    </source>
</evidence>